<protein>
    <submittedName>
        <fullName evidence="3">ATP-dependent DNA ligase</fullName>
        <ecNumber evidence="3">6.5.1.1</ecNumber>
    </submittedName>
</protein>
<dbReference type="InterPro" id="IPR014144">
    <property type="entry name" value="LigD_PE_domain"/>
</dbReference>
<evidence type="ECO:0000313" key="4">
    <source>
        <dbReference type="Proteomes" id="UP000002700"/>
    </source>
</evidence>
<dbReference type="Pfam" id="PF13298">
    <property type="entry name" value="LigD_N"/>
    <property type="match status" value="1"/>
</dbReference>
<dbReference type="EMBL" id="CP000125">
    <property type="protein sequence ID" value="ABA52224.1"/>
    <property type="molecule type" value="Genomic_DNA"/>
</dbReference>
<dbReference type="NCBIfam" id="TIGR02777">
    <property type="entry name" value="LigD_PE_dom"/>
    <property type="match status" value="1"/>
</dbReference>
<dbReference type="AlphaFoldDB" id="Q3JIV9"/>
<dbReference type="EnsemblBacteria" id="ABA52224">
    <property type="protein sequence ID" value="ABA52224"/>
    <property type="gene ID" value="BURPS1710b_A1336"/>
</dbReference>
<feature type="domain" description="DNA ligase D 3'-phosphoesterase" evidence="2">
    <location>
        <begin position="80"/>
        <end position="151"/>
    </location>
</feature>
<name>Q3JIV9_BURP1</name>
<dbReference type="KEGG" id="bpm:BURPS1710b_A1336"/>
<accession>Q3JIV9</accession>
<dbReference type="Proteomes" id="UP000002700">
    <property type="component" value="Chromosome II"/>
</dbReference>
<dbReference type="PANTHER" id="PTHR39465:SF1">
    <property type="entry name" value="DNA LIGASE D 3'-PHOSPHOESTERASE DOMAIN-CONTAINING PROTEIN"/>
    <property type="match status" value="1"/>
</dbReference>
<dbReference type="GO" id="GO:0003910">
    <property type="term" value="F:DNA ligase (ATP) activity"/>
    <property type="evidence" value="ECO:0007669"/>
    <property type="project" value="UniProtKB-EC"/>
</dbReference>
<organism evidence="3 4">
    <name type="scientific">Burkholderia pseudomallei (strain 1710b)</name>
    <dbReference type="NCBI Taxonomy" id="320372"/>
    <lineage>
        <taxon>Bacteria</taxon>
        <taxon>Pseudomonadati</taxon>
        <taxon>Pseudomonadota</taxon>
        <taxon>Betaproteobacteria</taxon>
        <taxon>Burkholderiales</taxon>
        <taxon>Burkholderiaceae</taxon>
        <taxon>Burkholderia</taxon>
        <taxon>pseudomallei group</taxon>
    </lineage>
</organism>
<feature type="compositionally biased region" description="Basic and acidic residues" evidence="1">
    <location>
        <begin position="13"/>
        <end position="24"/>
    </location>
</feature>
<evidence type="ECO:0000256" key="1">
    <source>
        <dbReference type="SAM" id="MobiDB-lite"/>
    </source>
</evidence>
<feature type="compositionally biased region" description="Low complexity" evidence="1">
    <location>
        <begin position="63"/>
        <end position="72"/>
    </location>
</feature>
<sequence>MAGKLSVYRSRRRFGETPEPEGARRSPRRTKGTGRAGDESKRRARGDAAASSRGERAARRGRAQQPAPARGRSALHYVIQEHHARRLHYDFRLELDGTLKSWAIPKGPSLDPSVKRLAVHVEDHPLEYAAFEGEIPEGHYGAGSVIVWDRGA</sequence>
<keyword evidence="3" id="KW-0436">Ligase</keyword>
<evidence type="ECO:0000259" key="2">
    <source>
        <dbReference type="Pfam" id="PF13298"/>
    </source>
</evidence>
<dbReference type="EC" id="6.5.1.1" evidence="3"/>
<evidence type="ECO:0000313" key="3">
    <source>
        <dbReference type="EMBL" id="ABA52224.1"/>
    </source>
</evidence>
<dbReference type="HOGENOM" id="CLU_008325_5_3_4"/>
<gene>
    <name evidence="3" type="ordered locus">BURPS1710b_A1336</name>
</gene>
<feature type="region of interest" description="Disordered" evidence="1">
    <location>
        <begin position="1"/>
        <end position="72"/>
    </location>
</feature>
<reference evidence="3 4" key="1">
    <citation type="submission" date="2005-09" db="EMBL/GenBank/DDBJ databases">
        <authorList>
            <person name="Woods D.E."/>
            <person name="Nierman W.C."/>
        </authorList>
    </citation>
    <scope>NUCLEOTIDE SEQUENCE [LARGE SCALE GENOMIC DNA]</scope>
    <source>
        <strain evidence="3 4">1710b</strain>
    </source>
</reference>
<proteinExistence type="predicted"/>
<dbReference type="PANTHER" id="PTHR39465">
    <property type="entry name" value="DNA LIGASE D, 3'-PHOSPHOESTERASE DOMAIN"/>
    <property type="match status" value="1"/>
</dbReference>